<keyword evidence="2" id="KW-1185">Reference proteome</keyword>
<protein>
    <submittedName>
        <fullName evidence="1">Uncharacterized protein</fullName>
    </submittedName>
</protein>
<evidence type="ECO:0000313" key="2">
    <source>
        <dbReference type="Proteomes" id="UP001489719"/>
    </source>
</evidence>
<reference evidence="2" key="1">
    <citation type="journal article" date="2024" name="Front. Bioeng. Biotechnol.">
        <title>Genome-scale model development and genomic sequencing of the oleaginous clade Lipomyces.</title>
        <authorList>
            <person name="Czajka J.J."/>
            <person name="Han Y."/>
            <person name="Kim J."/>
            <person name="Mondo S.J."/>
            <person name="Hofstad B.A."/>
            <person name="Robles A."/>
            <person name="Haridas S."/>
            <person name="Riley R."/>
            <person name="LaButti K."/>
            <person name="Pangilinan J."/>
            <person name="Andreopoulos W."/>
            <person name="Lipzen A."/>
            <person name="Yan J."/>
            <person name="Wang M."/>
            <person name="Ng V."/>
            <person name="Grigoriev I.V."/>
            <person name="Spatafora J.W."/>
            <person name="Magnuson J.K."/>
            <person name="Baker S.E."/>
            <person name="Pomraning K.R."/>
        </authorList>
    </citation>
    <scope>NUCLEOTIDE SEQUENCE [LARGE SCALE GENOMIC DNA]</scope>
    <source>
        <strain evidence="2">CBS 10300</strain>
    </source>
</reference>
<comment type="caution">
    <text evidence="1">The sequence shown here is derived from an EMBL/GenBank/DDBJ whole genome shotgun (WGS) entry which is preliminary data.</text>
</comment>
<organism evidence="1 2">
    <name type="scientific">Lipomyces orientalis</name>
    <dbReference type="NCBI Taxonomy" id="1233043"/>
    <lineage>
        <taxon>Eukaryota</taxon>
        <taxon>Fungi</taxon>
        <taxon>Dikarya</taxon>
        <taxon>Ascomycota</taxon>
        <taxon>Saccharomycotina</taxon>
        <taxon>Lipomycetes</taxon>
        <taxon>Lipomycetales</taxon>
        <taxon>Lipomycetaceae</taxon>
        <taxon>Lipomyces</taxon>
    </lineage>
</organism>
<accession>A0ACC3TMT8</accession>
<proteinExistence type="predicted"/>
<sequence>MAEEPLDQESADNNLFEFGLEPLPSPPTTSSVLALVSEIIDSVPDTWKLSKSSPNYSTAVYHKVLGTEPWYVRRSVHSHPFEWFKRALYHDHFENVVKYYDVVKSASLKEEREAWKGYTLKYKLPSPFADRDIAEWLLTHIPDDNDDEFIIVAVPADIPLPEDAITRGVYSFFHRVRKTENNDVEWIIGQTSDMKGNLPRWAQNLSIAGILVNDVQSFVDWMDENYASQKGPEDDDDDFQDAE</sequence>
<dbReference type="Proteomes" id="UP001489719">
    <property type="component" value="Unassembled WGS sequence"/>
</dbReference>
<gene>
    <name evidence="1" type="ORF">V1517DRAFT_323239</name>
</gene>
<name>A0ACC3TMT8_9ASCO</name>
<evidence type="ECO:0000313" key="1">
    <source>
        <dbReference type="EMBL" id="KAK9322472.1"/>
    </source>
</evidence>
<dbReference type="EMBL" id="MU970076">
    <property type="protein sequence ID" value="KAK9322472.1"/>
    <property type="molecule type" value="Genomic_DNA"/>
</dbReference>